<dbReference type="KEGG" id="aoi:AORI_5006"/>
<keyword evidence="5 13" id="KW-0812">Transmembrane</keyword>
<dbReference type="Pfam" id="PF06736">
    <property type="entry name" value="TMEM175"/>
    <property type="match status" value="1"/>
</dbReference>
<evidence type="ECO:0000256" key="1">
    <source>
        <dbReference type="ARBA" id="ARBA00004141"/>
    </source>
</evidence>
<feature type="transmembrane region" description="Helical" evidence="13">
    <location>
        <begin position="80"/>
        <end position="101"/>
    </location>
</feature>
<keyword evidence="11" id="KW-0407">Ion channel</keyword>
<keyword evidence="10 13" id="KW-0472">Membrane</keyword>
<evidence type="ECO:0000256" key="5">
    <source>
        <dbReference type="ARBA" id="ARBA00022692"/>
    </source>
</evidence>
<comment type="similarity">
    <text evidence="2">Belongs to the TMEM175 family.</text>
</comment>
<evidence type="ECO:0000313" key="14">
    <source>
        <dbReference type="EMBL" id="AGM07590.1"/>
    </source>
</evidence>
<dbReference type="PATRIC" id="fig|1156913.3.peg.5091"/>
<dbReference type="GO" id="GO:0005267">
    <property type="term" value="F:potassium channel activity"/>
    <property type="evidence" value="ECO:0007669"/>
    <property type="project" value="UniProtKB-KW"/>
</dbReference>
<evidence type="ECO:0000256" key="3">
    <source>
        <dbReference type="ARBA" id="ARBA00022448"/>
    </source>
</evidence>
<dbReference type="Proteomes" id="UP000013968">
    <property type="component" value="Chromosome"/>
</dbReference>
<dbReference type="GO" id="GO:0016020">
    <property type="term" value="C:membrane"/>
    <property type="evidence" value="ECO:0007669"/>
    <property type="project" value="UniProtKB-SubCell"/>
</dbReference>
<feature type="transmembrane region" description="Helical" evidence="13">
    <location>
        <begin position="12"/>
        <end position="31"/>
    </location>
</feature>
<dbReference type="AlphaFoldDB" id="R4SYH8"/>
<feature type="transmembrane region" description="Helical" evidence="13">
    <location>
        <begin position="113"/>
        <end position="131"/>
    </location>
</feature>
<feature type="transmembrane region" description="Helical" evidence="13">
    <location>
        <begin position="177"/>
        <end position="195"/>
    </location>
</feature>
<organism evidence="14 15">
    <name type="scientific">Amycolatopsis keratiniphila</name>
    <dbReference type="NCBI Taxonomy" id="129921"/>
    <lineage>
        <taxon>Bacteria</taxon>
        <taxon>Bacillati</taxon>
        <taxon>Actinomycetota</taxon>
        <taxon>Actinomycetes</taxon>
        <taxon>Pseudonocardiales</taxon>
        <taxon>Pseudonocardiaceae</taxon>
        <taxon>Amycolatopsis</taxon>
        <taxon>Amycolatopsis japonica group</taxon>
    </lineage>
</organism>
<evidence type="ECO:0000256" key="10">
    <source>
        <dbReference type="ARBA" id="ARBA00023136"/>
    </source>
</evidence>
<dbReference type="GO" id="GO:0015252">
    <property type="term" value="F:proton channel activity"/>
    <property type="evidence" value="ECO:0007669"/>
    <property type="project" value="InterPro"/>
</dbReference>
<evidence type="ECO:0000256" key="2">
    <source>
        <dbReference type="ARBA" id="ARBA00006920"/>
    </source>
</evidence>
<dbReference type="HOGENOM" id="CLU_090238_3_1_11"/>
<sequence>MATQAPPERLTMFIDAVIAIALTLLALELPVPAGDTTEAMLNSVADHGKEYLAFGVSFVVIAAHWRAHHEIFGHVRSLNSRLISLTLAWLFMQVLTPFATRVITADGAFPPRFSLYAVVQVLASASFALIIREIRREHLYRADTPPWAFSQNLVRSVCLAVVFGVSVPVSFVTAGTWAYLCWLAAPVVLAVAGRVRGQADADRLRTSRRQPRLPAWRARHRRLHRRRVPGSPAGRAPR</sequence>
<evidence type="ECO:0000256" key="11">
    <source>
        <dbReference type="ARBA" id="ARBA00023303"/>
    </source>
</evidence>
<dbReference type="RefSeq" id="WP_016335337.1">
    <property type="nucleotide sequence ID" value="NC_021252.1"/>
</dbReference>
<evidence type="ECO:0000256" key="6">
    <source>
        <dbReference type="ARBA" id="ARBA00022826"/>
    </source>
</evidence>
<evidence type="ECO:0008006" key="16">
    <source>
        <dbReference type="Google" id="ProtNLM"/>
    </source>
</evidence>
<dbReference type="EMBL" id="CP003410">
    <property type="protein sequence ID" value="AGM07590.1"/>
    <property type="molecule type" value="Genomic_DNA"/>
</dbReference>
<comment type="subcellular location">
    <subcellularLocation>
        <location evidence="1">Membrane</location>
        <topology evidence="1">Multi-pass membrane protein</topology>
    </subcellularLocation>
</comment>
<evidence type="ECO:0000256" key="9">
    <source>
        <dbReference type="ARBA" id="ARBA00023065"/>
    </source>
</evidence>
<evidence type="ECO:0000256" key="12">
    <source>
        <dbReference type="ARBA" id="ARBA00034430"/>
    </source>
</evidence>
<feature type="transmembrane region" description="Helical" evidence="13">
    <location>
        <begin position="152"/>
        <end position="171"/>
    </location>
</feature>
<protein>
    <recommendedName>
        <fullName evidence="16">DUF1211 domain-containing protein</fullName>
    </recommendedName>
</protein>
<evidence type="ECO:0000256" key="13">
    <source>
        <dbReference type="SAM" id="Phobius"/>
    </source>
</evidence>
<keyword evidence="4" id="KW-0633">Potassium transport</keyword>
<dbReference type="InterPro" id="IPR010617">
    <property type="entry name" value="TMEM175-like"/>
</dbReference>
<gene>
    <name evidence="14" type="ORF">AORI_5006</name>
</gene>
<evidence type="ECO:0000256" key="8">
    <source>
        <dbReference type="ARBA" id="ARBA00022989"/>
    </source>
</evidence>
<keyword evidence="7" id="KW-0630">Potassium</keyword>
<keyword evidence="6" id="KW-0631">Potassium channel</keyword>
<evidence type="ECO:0000256" key="7">
    <source>
        <dbReference type="ARBA" id="ARBA00022958"/>
    </source>
</evidence>
<evidence type="ECO:0000256" key="4">
    <source>
        <dbReference type="ARBA" id="ARBA00022538"/>
    </source>
</evidence>
<feature type="transmembrane region" description="Helical" evidence="13">
    <location>
        <begin position="51"/>
        <end position="68"/>
    </location>
</feature>
<proteinExistence type="inferred from homology"/>
<reference evidence="14 15" key="1">
    <citation type="journal article" date="2013" name="BMC Genomics">
        <title>ContigScape: a Cytoscape plugin facilitating microbial genome gap closing.</title>
        <authorList>
            <person name="Tang B."/>
            <person name="Wang Q."/>
            <person name="Yang M."/>
            <person name="Xie F."/>
            <person name="Zhu Y."/>
            <person name="Zhuo Y."/>
            <person name="Wang S."/>
            <person name="Gao H."/>
            <person name="Ding X."/>
            <person name="Zhang L."/>
            <person name="Zhao G."/>
            <person name="Zheng H."/>
        </authorList>
    </citation>
    <scope>NUCLEOTIDE SEQUENCE [LARGE SCALE GENOMIC DNA]</scope>
    <source>
        <strain evidence="14 15">HCCB10007</strain>
    </source>
</reference>
<keyword evidence="15" id="KW-1185">Reference proteome</keyword>
<comment type="catalytic activity">
    <reaction evidence="12">
        <text>K(+)(in) = K(+)(out)</text>
        <dbReference type="Rhea" id="RHEA:29463"/>
        <dbReference type="ChEBI" id="CHEBI:29103"/>
    </reaction>
</comment>
<evidence type="ECO:0000313" key="15">
    <source>
        <dbReference type="Proteomes" id="UP000013968"/>
    </source>
</evidence>
<keyword evidence="8 13" id="KW-1133">Transmembrane helix</keyword>
<accession>R4SYH8</accession>
<keyword evidence="9" id="KW-0406">Ion transport</keyword>
<keyword evidence="3" id="KW-0813">Transport</keyword>
<name>R4SYH8_9PSEU</name>